<dbReference type="GO" id="GO:0005737">
    <property type="term" value="C:cytoplasm"/>
    <property type="evidence" value="ECO:0007669"/>
    <property type="project" value="UniProtKB-SubCell"/>
</dbReference>
<dbReference type="eggNOG" id="COG0769">
    <property type="taxonomic scope" value="Bacteria"/>
</dbReference>
<dbReference type="InterPro" id="IPR005761">
    <property type="entry name" value="UDP-N-AcMur-Glu-dNH2Pim_ligase"/>
</dbReference>
<organism evidence="8 9">
    <name type="scientific">Bifidobacterium choerinum</name>
    <dbReference type="NCBI Taxonomy" id="35760"/>
    <lineage>
        <taxon>Bacteria</taxon>
        <taxon>Bacillati</taxon>
        <taxon>Actinomycetota</taxon>
        <taxon>Actinomycetes</taxon>
        <taxon>Bifidobacteriales</taxon>
        <taxon>Bifidobacteriaceae</taxon>
        <taxon>Bifidobacterium</taxon>
    </lineage>
</organism>
<evidence type="ECO:0000313" key="9">
    <source>
        <dbReference type="Proteomes" id="UP000028995"/>
    </source>
</evidence>
<dbReference type="InterPro" id="IPR013221">
    <property type="entry name" value="Mur_ligase_cen"/>
</dbReference>
<dbReference type="GO" id="GO:0008360">
    <property type="term" value="P:regulation of cell shape"/>
    <property type="evidence" value="ECO:0007669"/>
    <property type="project" value="UniProtKB-KW"/>
</dbReference>
<dbReference type="NCBIfam" id="TIGR01085">
    <property type="entry name" value="murE"/>
    <property type="match status" value="1"/>
</dbReference>
<dbReference type="PANTHER" id="PTHR23135">
    <property type="entry name" value="MUR LIGASE FAMILY MEMBER"/>
    <property type="match status" value="1"/>
</dbReference>
<protein>
    <recommendedName>
        <fullName evidence="4">UDP-N-acetylmuramyl-tripeptide synthetase</fullName>
        <ecNumber evidence="4">6.3.2.-</ecNumber>
    </recommendedName>
    <alternativeName>
        <fullName evidence="4">UDP-MurNAc-tripeptide synthetase</fullName>
    </alternativeName>
</protein>
<comment type="similarity">
    <text evidence="1 4">Belongs to the MurCDEF family. MurE subfamily.</text>
</comment>
<dbReference type="HAMAP" id="MF_00208">
    <property type="entry name" value="MurE"/>
    <property type="match status" value="1"/>
</dbReference>
<keyword evidence="4 5" id="KW-0133">Cell shape</keyword>
<reference evidence="8 9" key="1">
    <citation type="submission" date="2014-03" db="EMBL/GenBank/DDBJ databases">
        <title>Genomics of Bifidobacteria.</title>
        <authorList>
            <person name="Ventura M."/>
            <person name="Milani C."/>
            <person name="Lugli G.A."/>
        </authorList>
    </citation>
    <scope>NUCLEOTIDE SEQUENCE [LARGE SCALE GENOMIC DNA]</scope>
    <source>
        <strain evidence="8 9">LMG 10510</strain>
    </source>
</reference>
<keyword evidence="4 8" id="KW-0436">Ligase</keyword>
<dbReference type="GO" id="GO:0016881">
    <property type="term" value="F:acid-amino acid ligase activity"/>
    <property type="evidence" value="ECO:0007669"/>
    <property type="project" value="UniProtKB-UniRule"/>
</dbReference>
<feature type="binding site" evidence="4">
    <location>
        <begin position="169"/>
        <end position="170"/>
    </location>
    <ligand>
        <name>UDP-N-acetyl-alpha-D-muramoyl-L-alanyl-D-glutamate</name>
        <dbReference type="ChEBI" id="CHEBI:83900"/>
    </ligand>
</feature>
<comment type="pathway">
    <text evidence="4 5">Cell wall biogenesis; peptidoglycan biosynthesis.</text>
</comment>
<evidence type="ECO:0000256" key="1">
    <source>
        <dbReference type="ARBA" id="ARBA00005898"/>
    </source>
</evidence>
<feature type="binding site" evidence="4">
    <location>
        <position position="48"/>
    </location>
    <ligand>
        <name>UDP-N-acetyl-alpha-D-muramoyl-L-alanyl-D-glutamate</name>
        <dbReference type="ChEBI" id="CHEBI:83900"/>
    </ligand>
</feature>
<dbReference type="GO" id="GO:0000287">
    <property type="term" value="F:magnesium ion binding"/>
    <property type="evidence" value="ECO:0007669"/>
    <property type="project" value="UniProtKB-UniRule"/>
</dbReference>
<dbReference type="InterPro" id="IPR035911">
    <property type="entry name" value="MurE/MurF_N"/>
</dbReference>
<evidence type="ECO:0000313" key="8">
    <source>
        <dbReference type="EMBL" id="KFI55962.1"/>
    </source>
</evidence>
<dbReference type="STRING" id="35760.BCHO_1518"/>
<evidence type="ECO:0000259" key="7">
    <source>
        <dbReference type="Pfam" id="PF08245"/>
    </source>
</evidence>
<keyword evidence="4 5" id="KW-0573">Peptidoglycan synthesis</keyword>
<dbReference type="GO" id="GO:0005524">
    <property type="term" value="F:ATP binding"/>
    <property type="evidence" value="ECO:0007669"/>
    <property type="project" value="UniProtKB-UniRule"/>
</dbReference>
<keyword evidence="4 5" id="KW-0961">Cell wall biogenesis/degradation</keyword>
<dbReference type="Gene3D" id="3.90.190.20">
    <property type="entry name" value="Mur ligase, C-terminal domain"/>
    <property type="match status" value="1"/>
</dbReference>
<dbReference type="GO" id="GO:0051301">
    <property type="term" value="P:cell division"/>
    <property type="evidence" value="ECO:0007669"/>
    <property type="project" value="UniProtKB-KW"/>
</dbReference>
<dbReference type="NCBIfam" id="NF001129">
    <property type="entry name" value="PRK00139.2-3"/>
    <property type="match status" value="1"/>
</dbReference>
<keyword evidence="4" id="KW-0963">Cytoplasm</keyword>
<feature type="modified residue" description="N6-carboxylysine" evidence="4">
    <location>
        <position position="238"/>
    </location>
</feature>
<comment type="PTM">
    <text evidence="4">Carboxylation is probably crucial for Mg(2+) binding and, consequently, for the gamma-phosphate positioning of ATP.</text>
</comment>
<comment type="caution">
    <text evidence="4">Lacks conserved residue(s) required for the propagation of feature annotation.</text>
</comment>
<dbReference type="InterPro" id="IPR036565">
    <property type="entry name" value="Mur-like_cat_sf"/>
</dbReference>
<dbReference type="SUPFAM" id="SSF53244">
    <property type="entry name" value="MurD-like peptide ligases, peptide-binding domain"/>
    <property type="match status" value="1"/>
</dbReference>
<name>A0A087AB12_9BIFI</name>
<comment type="subcellular location">
    <subcellularLocation>
        <location evidence="4 5">Cytoplasm</location>
    </subcellularLocation>
</comment>
<dbReference type="RefSeq" id="WP_024540598.1">
    <property type="nucleotide sequence ID" value="NZ_JGYU01000012.1"/>
</dbReference>
<dbReference type="UniPathway" id="UPA00219"/>
<keyword evidence="9" id="KW-1185">Reference proteome</keyword>
<dbReference type="OrthoDB" id="9800958at2"/>
<dbReference type="Gene3D" id="3.40.1190.10">
    <property type="entry name" value="Mur-like, catalytic domain"/>
    <property type="match status" value="1"/>
</dbReference>
<keyword evidence="4" id="KW-0547">Nucleotide-binding</keyword>
<keyword evidence="4" id="KW-0460">Magnesium</keyword>
<keyword evidence="3 4" id="KW-0131">Cell cycle</keyword>
<dbReference type="Pfam" id="PF02875">
    <property type="entry name" value="Mur_ligase_C"/>
    <property type="match status" value="1"/>
</dbReference>
<evidence type="ECO:0000259" key="6">
    <source>
        <dbReference type="Pfam" id="PF02875"/>
    </source>
</evidence>
<proteinExistence type="inferred from homology"/>
<comment type="cofactor">
    <cofactor evidence="4">
        <name>Mg(2+)</name>
        <dbReference type="ChEBI" id="CHEBI:18420"/>
    </cofactor>
</comment>
<feature type="binding site" evidence="4">
    <location>
        <begin position="125"/>
        <end position="131"/>
    </location>
    <ligand>
        <name>ATP</name>
        <dbReference type="ChEBI" id="CHEBI:30616"/>
    </ligand>
</feature>
<feature type="domain" description="Mur ligase C-terminal" evidence="6">
    <location>
        <begin position="349"/>
        <end position="483"/>
    </location>
</feature>
<dbReference type="PANTHER" id="PTHR23135:SF4">
    <property type="entry name" value="UDP-N-ACETYLMURAMOYL-L-ALANYL-D-GLUTAMATE--2,6-DIAMINOPIMELATE LIGASE MURE HOMOLOG, CHLOROPLASTIC"/>
    <property type="match status" value="1"/>
</dbReference>
<dbReference type="EMBL" id="JGYU01000012">
    <property type="protein sequence ID" value="KFI55962.1"/>
    <property type="molecule type" value="Genomic_DNA"/>
</dbReference>
<feature type="domain" description="Mur ligase central" evidence="7">
    <location>
        <begin position="123"/>
        <end position="326"/>
    </location>
</feature>
<keyword evidence="4" id="KW-0067">ATP-binding</keyword>
<dbReference type="Gene3D" id="3.40.1390.10">
    <property type="entry name" value="MurE/MurF, N-terminal domain"/>
    <property type="match status" value="1"/>
</dbReference>
<evidence type="ECO:0000256" key="4">
    <source>
        <dbReference type="HAMAP-Rule" id="MF_00208"/>
    </source>
</evidence>
<dbReference type="GO" id="GO:0071555">
    <property type="term" value="P:cell wall organization"/>
    <property type="evidence" value="ECO:0007669"/>
    <property type="project" value="UniProtKB-KW"/>
</dbReference>
<dbReference type="InterPro" id="IPR004101">
    <property type="entry name" value="Mur_ligase_C"/>
</dbReference>
<dbReference type="GO" id="GO:0009252">
    <property type="term" value="P:peptidoglycan biosynthetic process"/>
    <property type="evidence" value="ECO:0007669"/>
    <property type="project" value="UniProtKB-UniRule"/>
</dbReference>
<evidence type="ECO:0000256" key="5">
    <source>
        <dbReference type="RuleBase" id="RU004135"/>
    </source>
</evidence>
<accession>A0A087AB12</accession>
<comment type="function">
    <text evidence="4">Catalyzes the addition of an amino acid to the nucleotide precursor UDP-N-acetylmuramoyl-L-alanyl-D-glutamate (UMAG) in the biosynthesis of bacterial cell-wall peptidoglycan.</text>
</comment>
<feature type="binding site" evidence="4">
    <location>
        <position position="196"/>
    </location>
    <ligand>
        <name>UDP-N-acetyl-alpha-D-muramoyl-L-alanyl-D-glutamate</name>
        <dbReference type="ChEBI" id="CHEBI:83900"/>
    </ligand>
</feature>
<gene>
    <name evidence="4" type="primary">murE</name>
    <name evidence="8" type="ORF">BCHO_1518</name>
</gene>
<dbReference type="AlphaFoldDB" id="A0A087AB12"/>
<evidence type="ECO:0000256" key="3">
    <source>
        <dbReference type="ARBA" id="ARBA00023306"/>
    </source>
</evidence>
<dbReference type="EC" id="6.3.2.-" evidence="4"/>
<sequence length="509" mass="55986">MTLTLQSAAALLGEHDLLREIITPDRWTDFASTIPDSDVPFAHITYDSKQIEPHTLMCCKGNFKAEYLDGADGRGMAAYVAEHDYSGVTRAPGLIVDDASKALSLLSQAFYDYPERELKLIGVTGTKGKTTTSYFTHAIINAMSGNECALFSSVDNCVDGVHYVESDLTTPESLDAARMMREAVDNGMRYLVMEVSSQAYKVNRVYGLTFDAAAFLNISPDHISPIEHPSFEDYLHCKRQIVRNTHALVLGVPGDYANLVAEDATIANVPVTTFSIDEATADVTAQPIDDTHTTFLFTQGQPIGELSLALEGDFNYANACAALALAQIVGIDIHDPRALQSMADVHIAGRMEETRDPQSDTVAIVDYAHNYASVNALLDFVERKYGARRPRITLLTGSAGDKALDRRREIIEAAQDRVQRIMLTTEDTNTEDPMAIAEEMLGYVTNPDVDASIIIDRAGAVEDVVAEAREHDGFDVLLLIGKGDERWIKMHNRHVPYEGDSSIIRRLFS</sequence>
<dbReference type="SUPFAM" id="SSF53623">
    <property type="entry name" value="MurD-like peptide ligases, catalytic domain"/>
    <property type="match status" value="1"/>
</dbReference>
<evidence type="ECO:0000256" key="2">
    <source>
        <dbReference type="ARBA" id="ARBA00022618"/>
    </source>
</evidence>
<dbReference type="Pfam" id="PF08245">
    <property type="entry name" value="Mur_ligase_M"/>
    <property type="match status" value="1"/>
</dbReference>
<dbReference type="SUPFAM" id="SSF63418">
    <property type="entry name" value="MurE/MurF N-terminal domain"/>
    <property type="match status" value="1"/>
</dbReference>
<comment type="caution">
    <text evidence="8">The sequence shown here is derived from an EMBL/GenBank/DDBJ whole genome shotgun (WGS) entry which is preliminary data.</text>
</comment>
<dbReference type="InterPro" id="IPR036615">
    <property type="entry name" value="Mur_ligase_C_dom_sf"/>
</dbReference>
<dbReference type="Proteomes" id="UP000028995">
    <property type="component" value="Unassembled WGS sequence"/>
</dbReference>
<keyword evidence="2 4" id="KW-0132">Cell division</keyword>
<feature type="binding site" evidence="4">
    <location>
        <position position="204"/>
    </location>
    <ligand>
        <name>UDP-N-acetyl-alpha-D-muramoyl-L-alanyl-D-glutamate</name>
        <dbReference type="ChEBI" id="CHEBI:83900"/>
    </ligand>
</feature>